<comment type="caution">
    <text evidence="8">The sequence shown here is derived from an EMBL/GenBank/DDBJ whole genome shotgun (WGS) entry which is preliminary data.</text>
</comment>
<dbReference type="Gene3D" id="3.30.450.20">
    <property type="entry name" value="PAS domain"/>
    <property type="match status" value="1"/>
</dbReference>
<accession>A0A4R6QUS3</accession>
<dbReference type="GO" id="GO:0007165">
    <property type="term" value="P:signal transduction"/>
    <property type="evidence" value="ECO:0007669"/>
    <property type="project" value="UniProtKB-KW"/>
</dbReference>
<gene>
    <name evidence="8" type="ORF">DES47_101999</name>
</gene>
<dbReference type="InterPro" id="IPR003660">
    <property type="entry name" value="HAMP_dom"/>
</dbReference>
<dbReference type="AlphaFoldDB" id="A0A4R6QUS3"/>
<dbReference type="InParanoid" id="A0A4R6QUS3"/>
<feature type="domain" description="PAS" evidence="6">
    <location>
        <begin position="25"/>
        <end position="76"/>
    </location>
</feature>
<dbReference type="OrthoDB" id="9806477at2"/>
<dbReference type="SUPFAM" id="SSF58104">
    <property type="entry name" value="Methyl-accepting chemotaxis protein (MCP) signaling domain"/>
    <property type="match status" value="1"/>
</dbReference>
<dbReference type="Proteomes" id="UP000295361">
    <property type="component" value="Unassembled WGS sequence"/>
</dbReference>
<dbReference type="PROSITE" id="PS50111">
    <property type="entry name" value="CHEMOTAXIS_TRANSDUC_2"/>
    <property type="match status" value="1"/>
</dbReference>
<dbReference type="FunFam" id="1.10.287.950:FF:000001">
    <property type="entry name" value="Methyl-accepting chemotaxis sensory transducer"/>
    <property type="match status" value="1"/>
</dbReference>
<dbReference type="PRINTS" id="PR00260">
    <property type="entry name" value="CHEMTRNSDUCR"/>
</dbReference>
<evidence type="ECO:0000313" key="8">
    <source>
        <dbReference type="EMBL" id="TDP74929.1"/>
    </source>
</evidence>
<dbReference type="CDD" id="cd00130">
    <property type="entry name" value="PAS"/>
    <property type="match status" value="1"/>
</dbReference>
<evidence type="ECO:0000256" key="3">
    <source>
        <dbReference type="PROSITE-ProRule" id="PRU00284"/>
    </source>
</evidence>
<dbReference type="InterPro" id="IPR000014">
    <property type="entry name" value="PAS"/>
</dbReference>
<dbReference type="PROSITE" id="PS50885">
    <property type="entry name" value="HAMP"/>
    <property type="match status" value="1"/>
</dbReference>
<proteinExistence type="inferred from homology"/>
<evidence type="ECO:0000259" key="6">
    <source>
        <dbReference type="PROSITE" id="PS50112"/>
    </source>
</evidence>
<keyword evidence="9" id="KW-1185">Reference proteome</keyword>
<dbReference type="PANTHER" id="PTHR43531:SF7">
    <property type="entry name" value="AEROTAXIS RECEPTOR"/>
    <property type="match status" value="1"/>
</dbReference>
<dbReference type="InterPro" id="IPR035965">
    <property type="entry name" value="PAS-like_dom_sf"/>
</dbReference>
<sequence>MRQNLPVTKTEYPFPSGQTLVSTTDLKGRILHCNPAFIEVSGYQRQELLGQPHNMIRHPDMPEEAFRDMWETIASGQPWSAPVKNRRKNGDYYWVMANVTPLMEGNRPVGYMSVRTEATRPQIQSAEGLYALMAKEKASGRVVHALHRGHLQRQDAWGRIKAWLTPGPVAQSALLFAAVGLGVWAAVATTGAGSVLAVLLVIALLALGGAWLSQRMANAPIEALLSYANRLAAGDLTQSLTLSGTGQAAALGRALSQLTVNMRAIVSDTRVELESMCASTREIANGNQDLSSRTESQASSLQQTAATMEEITGTVRQSSASAKQASEVAAQLTAVTQRSSDSVHHVSDTMGEISASSHRISEIIQVIESIAFQTNILALNAAVEAARAGEQGRGFAVVAAEVRALSQRTSGAAREVKQLITESAEKVQAGERQTQQARASIDETLEAMRRFEGLIGNINTSSGEQLTGISQINEAVSQLDGITQQNAAMVEQLAASANSMLGQAQDVVQAVRVFKLRASDTMAPPPDAVALRRGATVH</sequence>
<comment type="similarity">
    <text evidence="2">Belongs to the methyl-accepting chemotaxis (MCP) protein family.</text>
</comment>
<dbReference type="SMART" id="SM00091">
    <property type="entry name" value="PAS"/>
    <property type="match status" value="1"/>
</dbReference>
<dbReference type="EMBL" id="SNXS01000001">
    <property type="protein sequence ID" value="TDP74929.1"/>
    <property type="molecule type" value="Genomic_DNA"/>
</dbReference>
<dbReference type="InterPro" id="IPR004090">
    <property type="entry name" value="Chemotax_Me-accpt_rcpt"/>
</dbReference>
<keyword evidence="4" id="KW-0812">Transmembrane</keyword>
<dbReference type="Pfam" id="PF08447">
    <property type="entry name" value="PAS_3"/>
    <property type="match status" value="1"/>
</dbReference>
<dbReference type="CDD" id="cd11386">
    <property type="entry name" value="MCP_signal"/>
    <property type="match status" value="1"/>
</dbReference>
<evidence type="ECO:0000256" key="1">
    <source>
        <dbReference type="ARBA" id="ARBA00004370"/>
    </source>
</evidence>
<dbReference type="GO" id="GO:0006935">
    <property type="term" value="P:chemotaxis"/>
    <property type="evidence" value="ECO:0007669"/>
    <property type="project" value="InterPro"/>
</dbReference>
<keyword evidence="4" id="KW-1133">Transmembrane helix</keyword>
<dbReference type="InterPro" id="IPR004089">
    <property type="entry name" value="MCPsignal_dom"/>
</dbReference>
<keyword evidence="3" id="KW-0807">Transducer</keyword>
<evidence type="ECO:0000256" key="4">
    <source>
        <dbReference type="SAM" id="Phobius"/>
    </source>
</evidence>
<dbReference type="InterPro" id="IPR051310">
    <property type="entry name" value="MCP_chemotaxis"/>
</dbReference>
<feature type="domain" description="HAMP" evidence="7">
    <location>
        <begin position="215"/>
        <end position="267"/>
    </location>
</feature>
<name>A0A4R6QUS3_9BURK</name>
<evidence type="ECO:0000259" key="7">
    <source>
        <dbReference type="PROSITE" id="PS50885"/>
    </source>
</evidence>
<dbReference type="GO" id="GO:0005886">
    <property type="term" value="C:plasma membrane"/>
    <property type="evidence" value="ECO:0007669"/>
    <property type="project" value="TreeGrafter"/>
</dbReference>
<dbReference type="SMART" id="SM00304">
    <property type="entry name" value="HAMP"/>
    <property type="match status" value="1"/>
</dbReference>
<dbReference type="SMART" id="SM00283">
    <property type="entry name" value="MA"/>
    <property type="match status" value="1"/>
</dbReference>
<evidence type="ECO:0000313" key="9">
    <source>
        <dbReference type="Proteomes" id="UP000295361"/>
    </source>
</evidence>
<protein>
    <submittedName>
        <fullName evidence="8">Methyl-accepting chemotaxis sensory transducer with Pas/Pac sensor</fullName>
    </submittedName>
</protein>
<evidence type="ECO:0000259" key="5">
    <source>
        <dbReference type="PROSITE" id="PS50111"/>
    </source>
</evidence>
<dbReference type="NCBIfam" id="TIGR00229">
    <property type="entry name" value="sensory_box"/>
    <property type="match status" value="1"/>
</dbReference>
<reference evidence="8 9" key="1">
    <citation type="submission" date="2019-03" db="EMBL/GenBank/DDBJ databases">
        <title>Genomic Encyclopedia of Type Strains, Phase IV (KMG-IV): sequencing the most valuable type-strain genomes for metagenomic binning, comparative biology and taxonomic classification.</title>
        <authorList>
            <person name="Goeker M."/>
        </authorList>
    </citation>
    <scope>NUCLEOTIDE SEQUENCE [LARGE SCALE GENOMIC DNA]</scope>
    <source>
        <strain evidence="8 9">DSM 16998</strain>
    </source>
</reference>
<dbReference type="PANTHER" id="PTHR43531">
    <property type="entry name" value="PROTEIN ICFG"/>
    <property type="match status" value="1"/>
</dbReference>
<dbReference type="Pfam" id="PF00015">
    <property type="entry name" value="MCPsignal"/>
    <property type="match status" value="1"/>
</dbReference>
<keyword evidence="4" id="KW-0472">Membrane</keyword>
<feature type="transmembrane region" description="Helical" evidence="4">
    <location>
        <begin position="169"/>
        <end position="187"/>
    </location>
</feature>
<comment type="subcellular location">
    <subcellularLocation>
        <location evidence="1">Membrane</location>
    </subcellularLocation>
</comment>
<dbReference type="FunCoup" id="A0A4R6QUS3">
    <property type="interactions" value="129"/>
</dbReference>
<dbReference type="GO" id="GO:0004888">
    <property type="term" value="F:transmembrane signaling receptor activity"/>
    <property type="evidence" value="ECO:0007669"/>
    <property type="project" value="InterPro"/>
</dbReference>
<evidence type="ECO:0000256" key="2">
    <source>
        <dbReference type="ARBA" id="ARBA00029447"/>
    </source>
</evidence>
<organism evidence="8 9">
    <name type="scientific">Roseateles toxinivorans</name>
    <dbReference type="NCBI Taxonomy" id="270368"/>
    <lineage>
        <taxon>Bacteria</taxon>
        <taxon>Pseudomonadati</taxon>
        <taxon>Pseudomonadota</taxon>
        <taxon>Betaproteobacteria</taxon>
        <taxon>Burkholderiales</taxon>
        <taxon>Sphaerotilaceae</taxon>
        <taxon>Roseateles</taxon>
    </lineage>
</organism>
<dbReference type="PROSITE" id="PS50112">
    <property type="entry name" value="PAS"/>
    <property type="match status" value="1"/>
</dbReference>
<dbReference type="RefSeq" id="WP_133699519.1">
    <property type="nucleotide sequence ID" value="NZ_SNXS01000001.1"/>
</dbReference>
<feature type="transmembrane region" description="Helical" evidence="4">
    <location>
        <begin position="193"/>
        <end position="212"/>
    </location>
</feature>
<dbReference type="InterPro" id="IPR013655">
    <property type="entry name" value="PAS_fold_3"/>
</dbReference>
<dbReference type="Gene3D" id="1.10.287.950">
    <property type="entry name" value="Methyl-accepting chemotaxis protein"/>
    <property type="match status" value="1"/>
</dbReference>
<feature type="domain" description="Methyl-accepting transducer" evidence="5">
    <location>
        <begin position="272"/>
        <end position="501"/>
    </location>
</feature>
<dbReference type="SUPFAM" id="SSF55785">
    <property type="entry name" value="PYP-like sensor domain (PAS domain)"/>
    <property type="match status" value="1"/>
</dbReference>